<sequence length="136" mass="15598">MANFFWHNLKVKEIEKILRANIGKGLDRQEVGLRQLEFGKNELPEEKPLSRLKIFLEQFKSPLTYILVIAGFIVLILNELTDAIVIFGAVFLNTIIGYFQENKASQALIKLKKIVKHHAEVLREGNLKIVSLEELV</sequence>
<accession>A0A0F8XXL1</accession>
<dbReference type="EMBL" id="LAZR01056646">
    <property type="protein sequence ID" value="KKK73743.1"/>
    <property type="molecule type" value="Genomic_DNA"/>
</dbReference>
<proteinExistence type="predicted"/>
<dbReference type="SUPFAM" id="SSF81665">
    <property type="entry name" value="Calcium ATPase, transmembrane domain M"/>
    <property type="match status" value="1"/>
</dbReference>
<evidence type="ECO:0000259" key="2">
    <source>
        <dbReference type="SMART" id="SM00831"/>
    </source>
</evidence>
<reference evidence="3" key="1">
    <citation type="journal article" date="2015" name="Nature">
        <title>Complex archaea that bridge the gap between prokaryotes and eukaryotes.</title>
        <authorList>
            <person name="Spang A."/>
            <person name="Saw J.H."/>
            <person name="Jorgensen S.L."/>
            <person name="Zaremba-Niedzwiedzka K."/>
            <person name="Martijn J."/>
            <person name="Lind A.E."/>
            <person name="van Eijk R."/>
            <person name="Schleper C."/>
            <person name="Guy L."/>
            <person name="Ettema T.J."/>
        </authorList>
    </citation>
    <scope>NUCLEOTIDE SEQUENCE</scope>
</reference>
<organism evidence="3">
    <name type="scientific">marine sediment metagenome</name>
    <dbReference type="NCBI Taxonomy" id="412755"/>
    <lineage>
        <taxon>unclassified sequences</taxon>
        <taxon>metagenomes</taxon>
        <taxon>ecological metagenomes</taxon>
    </lineage>
</organism>
<dbReference type="Gene3D" id="1.20.1110.10">
    <property type="entry name" value="Calcium-transporting ATPase, transmembrane domain"/>
    <property type="match status" value="1"/>
</dbReference>
<keyword evidence="1" id="KW-1133">Transmembrane helix</keyword>
<dbReference type="InterPro" id="IPR023298">
    <property type="entry name" value="ATPase_P-typ_TM_dom_sf"/>
</dbReference>
<keyword evidence="1" id="KW-0472">Membrane</keyword>
<dbReference type="AlphaFoldDB" id="A0A0F8XXL1"/>
<feature type="transmembrane region" description="Helical" evidence="1">
    <location>
        <begin position="83"/>
        <end position="100"/>
    </location>
</feature>
<dbReference type="SMART" id="SM00831">
    <property type="entry name" value="Cation_ATPase_N"/>
    <property type="match status" value="1"/>
</dbReference>
<name>A0A0F8XXL1_9ZZZZ</name>
<protein>
    <recommendedName>
        <fullName evidence="2">Cation-transporting P-type ATPase N-terminal domain-containing protein</fullName>
    </recommendedName>
</protein>
<dbReference type="PANTHER" id="PTHR42861">
    <property type="entry name" value="CALCIUM-TRANSPORTING ATPASE"/>
    <property type="match status" value="1"/>
</dbReference>
<evidence type="ECO:0000256" key="1">
    <source>
        <dbReference type="SAM" id="Phobius"/>
    </source>
</evidence>
<feature type="transmembrane region" description="Helical" evidence="1">
    <location>
        <begin position="59"/>
        <end position="77"/>
    </location>
</feature>
<comment type="caution">
    <text evidence="3">The sequence shown here is derived from an EMBL/GenBank/DDBJ whole genome shotgun (WGS) entry which is preliminary data.</text>
</comment>
<evidence type="ECO:0000313" key="3">
    <source>
        <dbReference type="EMBL" id="KKK73743.1"/>
    </source>
</evidence>
<feature type="domain" description="Cation-transporting P-type ATPase N-terminal" evidence="2">
    <location>
        <begin position="5"/>
        <end position="79"/>
    </location>
</feature>
<feature type="non-terminal residue" evidence="3">
    <location>
        <position position="136"/>
    </location>
</feature>
<dbReference type="Pfam" id="PF00690">
    <property type="entry name" value="Cation_ATPase_N"/>
    <property type="match status" value="1"/>
</dbReference>
<dbReference type="InterPro" id="IPR004014">
    <property type="entry name" value="ATPase_P-typ_cation-transptr_N"/>
</dbReference>
<dbReference type="Gene3D" id="2.70.150.10">
    <property type="entry name" value="Calcium-transporting ATPase, cytoplasmic transduction domain A"/>
    <property type="match status" value="1"/>
</dbReference>
<keyword evidence="1" id="KW-0812">Transmembrane</keyword>
<gene>
    <name evidence="3" type="ORF">LCGC14_2890760</name>
</gene>